<dbReference type="Proteomes" id="UP000006038">
    <property type="component" value="Chromosome 4"/>
</dbReference>
<sequence>MGVRGVWSESTSIDLRGGDMLLVFARLILPPGHVFNHIADLDLLSSLVYYSSY</sequence>
<dbReference type="HOGENOM" id="CLU_3071908_0_0_1"/>
<proteinExistence type="predicted"/>
<protein>
    <submittedName>
        <fullName evidence="1">Uncharacterized protein</fullName>
    </submittedName>
</protein>
<reference evidence="1" key="2">
    <citation type="submission" date="2013-04" db="UniProtKB">
        <authorList>
            <consortium name="EnsemblPlants"/>
        </authorList>
    </citation>
    <scope>IDENTIFICATION</scope>
</reference>
<accession>J3M0M0</accession>
<reference evidence="1" key="1">
    <citation type="journal article" date="2013" name="Nat. Commun.">
        <title>Whole-genome sequencing of Oryza brachyantha reveals mechanisms underlying Oryza genome evolution.</title>
        <authorList>
            <person name="Chen J."/>
            <person name="Huang Q."/>
            <person name="Gao D."/>
            <person name="Wang J."/>
            <person name="Lang Y."/>
            <person name="Liu T."/>
            <person name="Li B."/>
            <person name="Bai Z."/>
            <person name="Luis Goicoechea J."/>
            <person name="Liang C."/>
            <person name="Chen C."/>
            <person name="Zhang W."/>
            <person name="Sun S."/>
            <person name="Liao Y."/>
            <person name="Zhang X."/>
            <person name="Yang L."/>
            <person name="Song C."/>
            <person name="Wang M."/>
            <person name="Shi J."/>
            <person name="Liu G."/>
            <person name="Liu J."/>
            <person name="Zhou H."/>
            <person name="Zhou W."/>
            <person name="Yu Q."/>
            <person name="An N."/>
            <person name="Chen Y."/>
            <person name="Cai Q."/>
            <person name="Wang B."/>
            <person name="Liu B."/>
            <person name="Min J."/>
            <person name="Huang Y."/>
            <person name="Wu H."/>
            <person name="Li Z."/>
            <person name="Zhang Y."/>
            <person name="Yin Y."/>
            <person name="Song W."/>
            <person name="Jiang J."/>
            <person name="Jackson S.A."/>
            <person name="Wing R.A."/>
            <person name="Wang J."/>
            <person name="Chen M."/>
        </authorList>
    </citation>
    <scope>NUCLEOTIDE SEQUENCE [LARGE SCALE GENOMIC DNA]</scope>
    <source>
        <strain evidence="1">cv. IRGC 101232</strain>
    </source>
</reference>
<evidence type="ECO:0000313" key="1">
    <source>
        <dbReference type="EnsemblPlants" id="OB04G29450.1"/>
    </source>
</evidence>
<dbReference type="EnsemblPlants" id="OB04G29450.1">
    <property type="protein sequence ID" value="OB04G29450.1"/>
    <property type="gene ID" value="OB04G29450"/>
</dbReference>
<keyword evidence="2" id="KW-1185">Reference proteome</keyword>
<name>J3M0M0_ORYBR</name>
<dbReference type="AlphaFoldDB" id="J3M0M0"/>
<organism evidence="1">
    <name type="scientific">Oryza brachyantha</name>
    <name type="common">malo sina</name>
    <dbReference type="NCBI Taxonomy" id="4533"/>
    <lineage>
        <taxon>Eukaryota</taxon>
        <taxon>Viridiplantae</taxon>
        <taxon>Streptophyta</taxon>
        <taxon>Embryophyta</taxon>
        <taxon>Tracheophyta</taxon>
        <taxon>Spermatophyta</taxon>
        <taxon>Magnoliopsida</taxon>
        <taxon>Liliopsida</taxon>
        <taxon>Poales</taxon>
        <taxon>Poaceae</taxon>
        <taxon>BOP clade</taxon>
        <taxon>Oryzoideae</taxon>
        <taxon>Oryzeae</taxon>
        <taxon>Oryzinae</taxon>
        <taxon>Oryza</taxon>
    </lineage>
</organism>
<dbReference type="Gramene" id="OB04G29450.1">
    <property type="protein sequence ID" value="OB04G29450.1"/>
    <property type="gene ID" value="OB04G29450"/>
</dbReference>
<evidence type="ECO:0000313" key="2">
    <source>
        <dbReference type="Proteomes" id="UP000006038"/>
    </source>
</evidence>